<proteinExistence type="predicted"/>
<feature type="non-terminal residue" evidence="2">
    <location>
        <position position="41"/>
    </location>
</feature>
<reference evidence="2 3" key="1">
    <citation type="submission" date="2021-06" db="EMBL/GenBank/DDBJ databases">
        <title>Caerostris extrusa draft genome.</title>
        <authorList>
            <person name="Kono N."/>
            <person name="Arakawa K."/>
        </authorList>
    </citation>
    <scope>NUCLEOTIDE SEQUENCE [LARGE SCALE GENOMIC DNA]</scope>
</reference>
<dbReference type="EMBL" id="BPLR01013012">
    <property type="protein sequence ID" value="GIY58078.1"/>
    <property type="molecule type" value="Genomic_DNA"/>
</dbReference>
<dbReference type="AlphaFoldDB" id="A0AAV4UJX2"/>
<accession>A0AAV4UJX2</accession>
<evidence type="ECO:0000256" key="1">
    <source>
        <dbReference type="SAM" id="MobiDB-lite"/>
    </source>
</evidence>
<sequence length="41" mass="4651">MHFLSISGSFYLKTASTLHGSKALNQQRNSKIRENPEFAIQ</sequence>
<feature type="compositionally biased region" description="Basic and acidic residues" evidence="1">
    <location>
        <begin position="31"/>
        <end position="41"/>
    </location>
</feature>
<evidence type="ECO:0000313" key="2">
    <source>
        <dbReference type="EMBL" id="GIY58078.1"/>
    </source>
</evidence>
<evidence type="ECO:0000313" key="3">
    <source>
        <dbReference type="Proteomes" id="UP001054945"/>
    </source>
</evidence>
<comment type="caution">
    <text evidence="2">The sequence shown here is derived from an EMBL/GenBank/DDBJ whole genome shotgun (WGS) entry which is preliminary data.</text>
</comment>
<dbReference type="Proteomes" id="UP001054945">
    <property type="component" value="Unassembled WGS sequence"/>
</dbReference>
<protein>
    <submittedName>
        <fullName evidence="2">Uncharacterized protein</fullName>
    </submittedName>
</protein>
<feature type="region of interest" description="Disordered" evidence="1">
    <location>
        <begin position="22"/>
        <end position="41"/>
    </location>
</feature>
<gene>
    <name evidence="2" type="ORF">CEXT_235471</name>
</gene>
<keyword evidence="3" id="KW-1185">Reference proteome</keyword>
<organism evidence="2 3">
    <name type="scientific">Caerostris extrusa</name>
    <name type="common">Bark spider</name>
    <name type="synonym">Caerostris bankana</name>
    <dbReference type="NCBI Taxonomy" id="172846"/>
    <lineage>
        <taxon>Eukaryota</taxon>
        <taxon>Metazoa</taxon>
        <taxon>Ecdysozoa</taxon>
        <taxon>Arthropoda</taxon>
        <taxon>Chelicerata</taxon>
        <taxon>Arachnida</taxon>
        <taxon>Araneae</taxon>
        <taxon>Araneomorphae</taxon>
        <taxon>Entelegynae</taxon>
        <taxon>Araneoidea</taxon>
        <taxon>Araneidae</taxon>
        <taxon>Caerostris</taxon>
    </lineage>
</organism>
<name>A0AAV4UJX2_CAEEX</name>